<comment type="catalytic activity">
    <reaction evidence="9 10">
        <text>a long-chain fatty acyl-CoA + 2 NADPH + 2 H(+) = a long-chain primary fatty alcohol + 2 NADP(+) + CoA</text>
        <dbReference type="Rhea" id="RHEA:52716"/>
        <dbReference type="ChEBI" id="CHEBI:15378"/>
        <dbReference type="ChEBI" id="CHEBI:57287"/>
        <dbReference type="ChEBI" id="CHEBI:57783"/>
        <dbReference type="ChEBI" id="CHEBI:58349"/>
        <dbReference type="ChEBI" id="CHEBI:77396"/>
        <dbReference type="ChEBI" id="CHEBI:83139"/>
        <dbReference type="EC" id="1.2.1.84"/>
    </reaction>
</comment>
<comment type="similarity">
    <text evidence="2 10">Belongs to the fatty acyl-CoA reductase family.</text>
</comment>
<evidence type="ECO:0000256" key="7">
    <source>
        <dbReference type="ARBA" id="ARBA00023098"/>
    </source>
</evidence>
<dbReference type="EC" id="1.2.1.84" evidence="10"/>
<dbReference type="Proteomes" id="UP000504615">
    <property type="component" value="Unplaced"/>
</dbReference>
<dbReference type="Pfam" id="PF03015">
    <property type="entry name" value="Sterile"/>
    <property type="match status" value="1"/>
</dbReference>
<evidence type="ECO:0000256" key="2">
    <source>
        <dbReference type="ARBA" id="ARBA00005928"/>
    </source>
</evidence>
<evidence type="ECO:0000259" key="12">
    <source>
        <dbReference type="Pfam" id="PF07993"/>
    </source>
</evidence>
<evidence type="ECO:0000313" key="13">
    <source>
        <dbReference type="Proteomes" id="UP000504615"/>
    </source>
</evidence>
<organism evidence="13 14">
    <name type="scientific">Pogonomyrmex barbatus</name>
    <name type="common">red harvester ant</name>
    <dbReference type="NCBI Taxonomy" id="144034"/>
    <lineage>
        <taxon>Eukaryota</taxon>
        <taxon>Metazoa</taxon>
        <taxon>Ecdysozoa</taxon>
        <taxon>Arthropoda</taxon>
        <taxon>Hexapoda</taxon>
        <taxon>Insecta</taxon>
        <taxon>Pterygota</taxon>
        <taxon>Neoptera</taxon>
        <taxon>Endopterygota</taxon>
        <taxon>Hymenoptera</taxon>
        <taxon>Apocrita</taxon>
        <taxon>Aculeata</taxon>
        <taxon>Formicoidea</taxon>
        <taxon>Formicidae</taxon>
        <taxon>Myrmicinae</taxon>
        <taxon>Pogonomyrmex</taxon>
    </lineage>
</organism>
<dbReference type="GO" id="GO:0035336">
    <property type="term" value="P:long-chain fatty-acyl-CoA metabolic process"/>
    <property type="evidence" value="ECO:0007669"/>
    <property type="project" value="TreeGrafter"/>
</dbReference>
<dbReference type="PANTHER" id="PTHR11011:SF24">
    <property type="entry name" value="FATTY ACYL-COA REDUCTASE"/>
    <property type="match status" value="1"/>
</dbReference>
<keyword evidence="7 10" id="KW-0443">Lipid metabolism</keyword>
<gene>
    <name evidence="14" type="primary">LOC105434203</name>
</gene>
<evidence type="ECO:0000256" key="1">
    <source>
        <dbReference type="ARBA" id="ARBA00004141"/>
    </source>
</evidence>
<feature type="transmembrane region" description="Helical" evidence="10">
    <location>
        <begin position="666"/>
        <end position="689"/>
    </location>
</feature>
<dbReference type="InterPro" id="IPR033640">
    <property type="entry name" value="FAR_C"/>
</dbReference>
<evidence type="ECO:0000256" key="3">
    <source>
        <dbReference type="ARBA" id="ARBA00022516"/>
    </source>
</evidence>
<dbReference type="InterPro" id="IPR013120">
    <property type="entry name" value="FAR_NAD-bd"/>
</dbReference>
<keyword evidence="6 10" id="KW-1133">Transmembrane helix</keyword>
<comment type="function">
    <text evidence="10">Catalyzes the reduction of fatty acyl-CoA to fatty alcohols.</text>
</comment>
<dbReference type="InterPro" id="IPR036291">
    <property type="entry name" value="NAD(P)-bd_dom_sf"/>
</dbReference>
<dbReference type="GO" id="GO:0102965">
    <property type="term" value="F:alcohol-forming long-chain fatty acyl-CoA reductase activity"/>
    <property type="evidence" value="ECO:0007669"/>
    <property type="project" value="UniProtKB-EC"/>
</dbReference>
<evidence type="ECO:0000256" key="9">
    <source>
        <dbReference type="ARBA" id="ARBA00052530"/>
    </source>
</evidence>
<reference evidence="14" key="1">
    <citation type="submission" date="2025-08" db="UniProtKB">
        <authorList>
            <consortium name="RefSeq"/>
        </authorList>
    </citation>
    <scope>IDENTIFICATION</scope>
</reference>
<feature type="domain" description="Thioester reductase (TE)" evidence="12">
    <location>
        <begin position="324"/>
        <end position="594"/>
    </location>
</feature>
<evidence type="ECO:0000313" key="14">
    <source>
        <dbReference type="RefSeq" id="XP_011648159.2"/>
    </source>
</evidence>
<feature type="domain" description="Thioester reductase (TE)" evidence="12">
    <location>
        <begin position="22"/>
        <end position="238"/>
    </location>
</feature>
<name>A0A6I9X5U5_9HYME</name>
<evidence type="ECO:0000256" key="10">
    <source>
        <dbReference type="RuleBase" id="RU363097"/>
    </source>
</evidence>
<dbReference type="InterPro" id="IPR026055">
    <property type="entry name" value="FAR"/>
</dbReference>
<keyword evidence="10" id="KW-0560">Oxidoreductase</keyword>
<keyword evidence="3 10" id="KW-0444">Lipid biosynthesis</keyword>
<dbReference type="Gene3D" id="3.40.50.720">
    <property type="entry name" value="NAD(P)-binding Rossmann-like Domain"/>
    <property type="match status" value="2"/>
</dbReference>
<keyword evidence="13" id="KW-1185">Reference proteome</keyword>
<keyword evidence="4 10" id="KW-0812">Transmembrane</keyword>
<dbReference type="KEGG" id="pbar:105434203"/>
<evidence type="ECO:0000256" key="5">
    <source>
        <dbReference type="ARBA" id="ARBA00022857"/>
    </source>
</evidence>
<evidence type="ECO:0000259" key="11">
    <source>
        <dbReference type="Pfam" id="PF03015"/>
    </source>
</evidence>
<evidence type="ECO:0000256" key="4">
    <source>
        <dbReference type="ARBA" id="ARBA00022692"/>
    </source>
</evidence>
<sequence length="751" mass="85836">MKIRVDPIESIAAFYAEQSIFLTGSTGFFGKVFIEKVLRSCKDVCEIFVLIRPKNGMNINERLKKMLTLPLFDKLRDEQPSSFKKLIPILGDSSEKELGLSLSDKQMLIERVTIIVHAAANVRFNESLKSSILVNTRSTRDICILAENMKNLVALVYVSTGYSQTDHPVIEEKVYPPKADWRKTIQIAESMDDHILNIFTAKYINNAANTYVFSKNLAEGVIKDYSASLPCAIIRPTMERVQKVWMEEFICDVIKEKRIYTYMYGQSALLGTKKYLFNDDVSTAGINIARARYRRVHSFMTMSKINIDPTKSIAAFYVEQSIFLTGGTRFLGKVFIEKVLRSCKDIREIFVLIRPKKGININERLEKMLSLPLFDRLRNEQPSSFKKLIPILGDSSEKELGLSLSDKQMLVERVTIIVHAAASVRFNESLKSAILVNTRSTRDICILAENMKNLVALIYVSTAYAQTNNRVIEEKAYPPKADWRKTIQIAEVLDNHILNTFTDKYMNNAINTYTFSKNLAEGVIKDYSASLPCAIVRPTMVIPALNEPFPGWVDNINGPIGMSIGFGKGLLHVCLIRKELYQDWIPVDIVIKTILHAIWKCGTISYDNHISTLPNSAPLVFNSASGNLNKLSISEKLQRGIYIAREIPFDQTFWACNIYVTNSFTLFYILTILWHILPAMLIDLILKLFNYKPRFLKLFRKIYIQNCELKCFAYYDWIFDNANALFINDSLSVNAEEFKFQTNNIQRDSLK</sequence>
<dbReference type="OrthoDB" id="429813at2759"/>
<dbReference type="PANTHER" id="PTHR11011">
    <property type="entry name" value="MALE STERILITY PROTEIN 2-RELATED"/>
    <property type="match status" value="1"/>
</dbReference>
<dbReference type="CDD" id="cd09071">
    <property type="entry name" value="FAR_C"/>
    <property type="match status" value="1"/>
</dbReference>
<dbReference type="SUPFAM" id="SSF51735">
    <property type="entry name" value="NAD(P)-binding Rossmann-fold domains"/>
    <property type="match status" value="2"/>
</dbReference>
<evidence type="ECO:0000256" key="6">
    <source>
        <dbReference type="ARBA" id="ARBA00022989"/>
    </source>
</evidence>
<dbReference type="GeneID" id="105434203"/>
<dbReference type="GO" id="GO:0005777">
    <property type="term" value="C:peroxisome"/>
    <property type="evidence" value="ECO:0007669"/>
    <property type="project" value="TreeGrafter"/>
</dbReference>
<keyword evidence="5 10" id="KW-0521">NADP</keyword>
<keyword evidence="8 10" id="KW-0472">Membrane</keyword>
<evidence type="ECO:0000256" key="8">
    <source>
        <dbReference type="ARBA" id="ARBA00023136"/>
    </source>
</evidence>
<dbReference type="FunFam" id="3.40.50.720:FF:000143">
    <property type="entry name" value="Fatty acyl-CoA reductase"/>
    <property type="match status" value="1"/>
</dbReference>
<proteinExistence type="inferred from homology"/>
<dbReference type="AlphaFoldDB" id="A0A6I9X5U5"/>
<dbReference type="GO" id="GO:0080019">
    <property type="term" value="F:alcohol-forming very long-chain fatty acyl-CoA reductase activity"/>
    <property type="evidence" value="ECO:0007669"/>
    <property type="project" value="InterPro"/>
</dbReference>
<accession>A0A6I9X5U5</accession>
<dbReference type="CDD" id="cd05236">
    <property type="entry name" value="FAR-N_SDR_e"/>
    <property type="match status" value="2"/>
</dbReference>
<dbReference type="Pfam" id="PF07993">
    <property type="entry name" value="NAD_binding_4"/>
    <property type="match status" value="2"/>
</dbReference>
<feature type="domain" description="Fatty acyl-CoA reductase C-terminal" evidence="11">
    <location>
        <begin position="674"/>
        <end position="746"/>
    </location>
</feature>
<dbReference type="GO" id="GO:0016020">
    <property type="term" value="C:membrane"/>
    <property type="evidence" value="ECO:0007669"/>
    <property type="project" value="UniProtKB-SubCell"/>
</dbReference>
<comment type="subcellular location">
    <subcellularLocation>
        <location evidence="1">Membrane</location>
        <topology evidence="1">Multi-pass membrane protein</topology>
    </subcellularLocation>
</comment>
<protein>
    <recommendedName>
        <fullName evidence="10">Fatty acyl-CoA reductase</fullName>
        <ecNumber evidence="10">1.2.1.84</ecNumber>
    </recommendedName>
</protein>
<dbReference type="RefSeq" id="XP_011648159.2">
    <property type="nucleotide sequence ID" value="XM_011649857.2"/>
</dbReference>